<organism evidence="1 2">
    <name type="scientific">Aureobasidium pullulans</name>
    <name type="common">Black yeast</name>
    <name type="synonym">Pullularia pullulans</name>
    <dbReference type="NCBI Taxonomy" id="5580"/>
    <lineage>
        <taxon>Eukaryota</taxon>
        <taxon>Fungi</taxon>
        <taxon>Dikarya</taxon>
        <taxon>Ascomycota</taxon>
        <taxon>Pezizomycotina</taxon>
        <taxon>Dothideomycetes</taxon>
        <taxon>Dothideomycetidae</taxon>
        <taxon>Dothideales</taxon>
        <taxon>Saccotheciaceae</taxon>
        <taxon>Aureobasidium</taxon>
    </lineage>
</organism>
<reference evidence="1 2" key="1">
    <citation type="submission" date="2018-10" db="EMBL/GenBank/DDBJ databases">
        <title>Fifty Aureobasidium pullulans genomes reveal a recombining polyextremotolerant generalist.</title>
        <authorList>
            <person name="Gostincar C."/>
            <person name="Turk M."/>
            <person name="Zajc J."/>
            <person name="Gunde-Cimerman N."/>
        </authorList>
    </citation>
    <scope>NUCLEOTIDE SEQUENCE [LARGE SCALE GENOMIC DNA]</scope>
    <source>
        <strain evidence="1 2">EXF-10507</strain>
    </source>
</reference>
<sequence length="78" mass="8926">MPGIALVARKEALTITLSVEGCTDFKNIVHFYRVRVTKFSTRGGRSYWKRGLHEGMTWIAESYVKVSKKTTVLFKSRS</sequence>
<dbReference type="AlphaFoldDB" id="A0A4S9BWK9"/>
<name>A0A4S9BWK9_AURPU</name>
<dbReference type="EMBL" id="QZAR01000003">
    <property type="protein sequence ID" value="THW97396.1"/>
    <property type="molecule type" value="Genomic_DNA"/>
</dbReference>
<dbReference type="Proteomes" id="UP000304928">
    <property type="component" value="Unassembled WGS sequence"/>
</dbReference>
<comment type="caution">
    <text evidence="1">The sequence shown here is derived from an EMBL/GenBank/DDBJ whole genome shotgun (WGS) entry which is preliminary data.</text>
</comment>
<gene>
    <name evidence="1" type="ORF">D6D15_00307</name>
</gene>
<evidence type="ECO:0000313" key="2">
    <source>
        <dbReference type="Proteomes" id="UP000304928"/>
    </source>
</evidence>
<accession>A0A4S9BWK9</accession>
<proteinExistence type="predicted"/>
<evidence type="ECO:0000313" key="1">
    <source>
        <dbReference type="EMBL" id="THW97396.1"/>
    </source>
</evidence>
<protein>
    <submittedName>
        <fullName evidence="1">Uncharacterized protein</fullName>
    </submittedName>
</protein>